<keyword evidence="7" id="KW-1185">Reference proteome</keyword>
<protein>
    <submittedName>
        <fullName evidence="6">FadR family transcriptional regulator</fullName>
    </submittedName>
</protein>
<keyword evidence="3" id="KW-0804">Transcription</keyword>
<accession>A0A8J6Z033</accession>
<dbReference type="InterPro" id="IPR000524">
    <property type="entry name" value="Tscrpt_reg_HTH_GntR"/>
</dbReference>
<dbReference type="GO" id="GO:0003677">
    <property type="term" value="F:DNA binding"/>
    <property type="evidence" value="ECO:0007669"/>
    <property type="project" value="UniProtKB-KW"/>
</dbReference>
<dbReference type="SMART" id="SM00895">
    <property type="entry name" value="FCD"/>
    <property type="match status" value="1"/>
</dbReference>
<evidence type="ECO:0000256" key="3">
    <source>
        <dbReference type="ARBA" id="ARBA00023163"/>
    </source>
</evidence>
<evidence type="ECO:0000256" key="2">
    <source>
        <dbReference type="ARBA" id="ARBA00023125"/>
    </source>
</evidence>
<comment type="caution">
    <text evidence="6">The sequence shown here is derived from an EMBL/GenBank/DDBJ whole genome shotgun (WGS) entry which is preliminary data.</text>
</comment>
<name>A0A8J6Z033_9RHOB</name>
<dbReference type="SUPFAM" id="SSF46785">
    <property type="entry name" value="Winged helix' DNA-binding domain"/>
    <property type="match status" value="1"/>
</dbReference>
<dbReference type="InterPro" id="IPR036390">
    <property type="entry name" value="WH_DNA-bd_sf"/>
</dbReference>
<keyword evidence="2" id="KW-0238">DNA-binding</keyword>
<proteinExistence type="predicted"/>
<feature type="region of interest" description="Disordered" evidence="4">
    <location>
        <begin position="1"/>
        <end position="22"/>
    </location>
</feature>
<dbReference type="CDD" id="cd07377">
    <property type="entry name" value="WHTH_GntR"/>
    <property type="match status" value="1"/>
</dbReference>
<dbReference type="InterPro" id="IPR011711">
    <property type="entry name" value="GntR_C"/>
</dbReference>
<dbReference type="InterPro" id="IPR036388">
    <property type="entry name" value="WH-like_DNA-bd_sf"/>
</dbReference>
<dbReference type="PANTHER" id="PTHR43537:SF44">
    <property type="entry name" value="GNTR FAMILY REGULATORY PROTEIN"/>
    <property type="match status" value="1"/>
</dbReference>
<evidence type="ECO:0000256" key="4">
    <source>
        <dbReference type="SAM" id="MobiDB-lite"/>
    </source>
</evidence>
<dbReference type="Pfam" id="PF07729">
    <property type="entry name" value="FCD"/>
    <property type="match status" value="1"/>
</dbReference>
<keyword evidence="1" id="KW-0805">Transcription regulation</keyword>
<reference evidence="6" key="1">
    <citation type="submission" date="2020-09" db="EMBL/GenBank/DDBJ databases">
        <title>A novel bacterium of genus Mangrovicoccus, isolated from South China Sea.</title>
        <authorList>
            <person name="Huang H."/>
            <person name="Mo K."/>
            <person name="Hu Y."/>
        </authorList>
    </citation>
    <scope>NUCLEOTIDE SEQUENCE</scope>
    <source>
        <strain evidence="6">HB182678</strain>
    </source>
</reference>
<dbReference type="Gene3D" id="1.20.120.530">
    <property type="entry name" value="GntR ligand-binding domain-like"/>
    <property type="match status" value="1"/>
</dbReference>
<dbReference type="PROSITE" id="PS50949">
    <property type="entry name" value="HTH_GNTR"/>
    <property type="match status" value="1"/>
</dbReference>
<gene>
    <name evidence="6" type="ORF">ICN82_17380</name>
</gene>
<evidence type="ECO:0000313" key="6">
    <source>
        <dbReference type="EMBL" id="MBE3639979.1"/>
    </source>
</evidence>
<dbReference type="GO" id="GO:0003700">
    <property type="term" value="F:DNA-binding transcription factor activity"/>
    <property type="evidence" value="ECO:0007669"/>
    <property type="project" value="InterPro"/>
</dbReference>
<dbReference type="Proteomes" id="UP000609121">
    <property type="component" value="Unassembled WGS sequence"/>
</dbReference>
<dbReference type="SUPFAM" id="SSF48008">
    <property type="entry name" value="GntR ligand-binding domain-like"/>
    <property type="match status" value="1"/>
</dbReference>
<evidence type="ECO:0000313" key="7">
    <source>
        <dbReference type="Proteomes" id="UP000609121"/>
    </source>
</evidence>
<dbReference type="PRINTS" id="PR00035">
    <property type="entry name" value="HTHGNTR"/>
</dbReference>
<dbReference type="PANTHER" id="PTHR43537">
    <property type="entry name" value="TRANSCRIPTIONAL REGULATOR, GNTR FAMILY"/>
    <property type="match status" value="1"/>
</dbReference>
<evidence type="ECO:0000256" key="1">
    <source>
        <dbReference type="ARBA" id="ARBA00023015"/>
    </source>
</evidence>
<dbReference type="Gene3D" id="1.10.10.10">
    <property type="entry name" value="Winged helix-like DNA-binding domain superfamily/Winged helix DNA-binding domain"/>
    <property type="match status" value="1"/>
</dbReference>
<dbReference type="EMBL" id="JACVXA010000066">
    <property type="protein sequence ID" value="MBE3639979.1"/>
    <property type="molecule type" value="Genomic_DNA"/>
</dbReference>
<dbReference type="Pfam" id="PF00392">
    <property type="entry name" value="GntR"/>
    <property type="match status" value="1"/>
</dbReference>
<organism evidence="6 7">
    <name type="scientific">Mangrovicoccus algicola</name>
    <dbReference type="NCBI Taxonomy" id="2771008"/>
    <lineage>
        <taxon>Bacteria</taxon>
        <taxon>Pseudomonadati</taxon>
        <taxon>Pseudomonadota</taxon>
        <taxon>Alphaproteobacteria</taxon>
        <taxon>Rhodobacterales</taxon>
        <taxon>Paracoccaceae</taxon>
        <taxon>Mangrovicoccus</taxon>
    </lineage>
</organism>
<sequence>MIESGRYKPGDRLPSEAQLTRDHGVSRTVVREAVATLRADGLVMARQGAGIFVREPEVAAPFSPLELDMTGLPAVMELLELRTAVEVEAAGLAAIRRSPAQEARILDALRRVIAAGGTEGSAAADLELHGAIAEATNNPRFGQFLQLLGDAAIPRRSLGGAMDAPADYIARINAEHEAIVTAILDGEEEAARGAMRDHLRGSLRRYRALQRQQA</sequence>
<dbReference type="SMART" id="SM00345">
    <property type="entry name" value="HTH_GNTR"/>
    <property type="match status" value="1"/>
</dbReference>
<dbReference type="AlphaFoldDB" id="A0A8J6Z033"/>
<feature type="domain" description="HTH gntR-type" evidence="5">
    <location>
        <begin position="1"/>
        <end position="56"/>
    </location>
</feature>
<dbReference type="InterPro" id="IPR008920">
    <property type="entry name" value="TF_FadR/GntR_C"/>
</dbReference>
<evidence type="ECO:0000259" key="5">
    <source>
        <dbReference type="PROSITE" id="PS50949"/>
    </source>
</evidence>